<dbReference type="PANTHER" id="PTHR43591">
    <property type="entry name" value="METHYLTRANSFERASE"/>
    <property type="match status" value="1"/>
</dbReference>
<dbReference type="InterPro" id="IPR029063">
    <property type="entry name" value="SAM-dependent_MTases_sf"/>
</dbReference>
<dbReference type="AlphaFoldDB" id="G2YD84"/>
<dbReference type="SUPFAM" id="SSF53335">
    <property type="entry name" value="S-adenosyl-L-methionine-dependent methyltransferases"/>
    <property type="match status" value="1"/>
</dbReference>
<dbReference type="Pfam" id="PF13489">
    <property type="entry name" value="Methyltransf_23"/>
    <property type="match status" value="1"/>
</dbReference>
<gene>
    <name evidence="1" type="ORF">BofuT4_P094400.1</name>
</gene>
<dbReference type="Gene3D" id="3.40.50.150">
    <property type="entry name" value="Vaccinia Virus protein VP39"/>
    <property type="match status" value="1"/>
</dbReference>
<dbReference type="HOGENOM" id="CLU_557758_0_0_1"/>
<dbReference type="InParanoid" id="G2YD84"/>
<dbReference type="PANTHER" id="PTHR43591:SF102">
    <property type="entry name" value="S-ADENOSYL-L-METHIONINE-DEPENDENT METHYLTRANSFERASE"/>
    <property type="match status" value="1"/>
</dbReference>
<reference evidence="2" key="1">
    <citation type="journal article" date="2011" name="PLoS Genet.">
        <title>Genomic analysis of the necrotrophic fungal pathogens Sclerotinia sclerotiorum and Botrytis cinerea.</title>
        <authorList>
            <person name="Amselem J."/>
            <person name="Cuomo C.A."/>
            <person name="van Kan J.A."/>
            <person name="Viaud M."/>
            <person name="Benito E.P."/>
            <person name="Couloux A."/>
            <person name="Coutinho P.M."/>
            <person name="de Vries R.P."/>
            <person name="Dyer P.S."/>
            <person name="Fillinger S."/>
            <person name="Fournier E."/>
            <person name="Gout L."/>
            <person name="Hahn M."/>
            <person name="Kohn L."/>
            <person name="Lapalu N."/>
            <person name="Plummer K.M."/>
            <person name="Pradier J.M."/>
            <person name="Quevillon E."/>
            <person name="Sharon A."/>
            <person name="Simon A."/>
            <person name="ten Have A."/>
            <person name="Tudzynski B."/>
            <person name="Tudzynski P."/>
            <person name="Wincker P."/>
            <person name="Andrew M."/>
            <person name="Anthouard V."/>
            <person name="Beever R.E."/>
            <person name="Beffa R."/>
            <person name="Benoit I."/>
            <person name="Bouzid O."/>
            <person name="Brault B."/>
            <person name="Chen Z."/>
            <person name="Choquer M."/>
            <person name="Collemare J."/>
            <person name="Cotton P."/>
            <person name="Danchin E.G."/>
            <person name="Da Silva C."/>
            <person name="Gautier A."/>
            <person name="Giraud C."/>
            <person name="Giraud T."/>
            <person name="Gonzalez C."/>
            <person name="Grossetete S."/>
            <person name="Guldener U."/>
            <person name="Henrissat B."/>
            <person name="Howlett B.J."/>
            <person name="Kodira C."/>
            <person name="Kretschmer M."/>
            <person name="Lappartient A."/>
            <person name="Leroch M."/>
            <person name="Levis C."/>
            <person name="Mauceli E."/>
            <person name="Neuveglise C."/>
            <person name="Oeser B."/>
            <person name="Pearson M."/>
            <person name="Poulain J."/>
            <person name="Poussereau N."/>
            <person name="Quesneville H."/>
            <person name="Rascle C."/>
            <person name="Schumacher J."/>
            <person name="Segurens B."/>
            <person name="Sexton A."/>
            <person name="Silva E."/>
            <person name="Sirven C."/>
            <person name="Soanes D.M."/>
            <person name="Talbot N.J."/>
            <person name="Templeton M."/>
            <person name="Yandava C."/>
            <person name="Yarden O."/>
            <person name="Zeng Q."/>
            <person name="Rollins J.A."/>
            <person name="Lebrun M.H."/>
            <person name="Dickman M."/>
        </authorList>
    </citation>
    <scope>NUCLEOTIDE SEQUENCE [LARGE SCALE GENOMIC DNA]</scope>
    <source>
        <strain evidence="2">T4</strain>
    </source>
</reference>
<proteinExistence type="predicted"/>
<protein>
    <recommendedName>
        <fullName evidence="3">Methyltransferase domain-containing protein</fullName>
    </recommendedName>
</protein>
<dbReference type="Proteomes" id="UP000008177">
    <property type="component" value="Unplaced contigs"/>
</dbReference>
<dbReference type="STRING" id="999810.G2YD84"/>
<name>G2YD84_BOTF4</name>
<evidence type="ECO:0000313" key="1">
    <source>
        <dbReference type="EMBL" id="CCD49732.1"/>
    </source>
</evidence>
<dbReference type="GO" id="GO:0008168">
    <property type="term" value="F:methyltransferase activity"/>
    <property type="evidence" value="ECO:0007669"/>
    <property type="project" value="TreeGrafter"/>
</dbReference>
<dbReference type="CDD" id="cd02440">
    <property type="entry name" value="AdoMet_MTases"/>
    <property type="match status" value="1"/>
</dbReference>
<evidence type="ECO:0000313" key="2">
    <source>
        <dbReference type="Proteomes" id="UP000008177"/>
    </source>
</evidence>
<dbReference type="OrthoDB" id="2013972at2759"/>
<sequence>MFGFDIVVTETTAVELEVDPAVAGTYYSDSEEEYGSDTTRTFHEEKDAKYKLPIDKHKMLTVTLYEKLYLAPINPEEIKHVLDVGTGHGTWAAEFATEHPNTQVIGTDLSPSTRESIPENCKFIVADAEETWDFPNKFDFIHMRDLMMCFSDQKEVFRSAYDALEPGGYCQILDAKLPLSAIDNSMESSGIAKWFQALVEAGQAGKRPWTNIPKYMEWMEDIGFEDVTETVYHNPINDWAMGAREKKIGVMMQKDIKRFLYSTTRTLVEGSNMNEAEIKELLISAKKSGKDRNIHAYIPIYVVWVVPTDDVVSDVFSNKSYMIEIDIIEEGRRTPARIFPISRAKAHFHEMRLQYFTIYPEPTFVRNLNNTLLQSFESKGFTRRLHIKITTSIPREFTWTSSKRHKSSDYPELSNAFKRLLEDESANPVVCTVLSPPKRRAVLMDVDVGSDRFKTTEHLGADDTNTRSPKYRDSSSLACMYLSHVNRLS</sequence>
<evidence type="ECO:0008006" key="3">
    <source>
        <dbReference type="Google" id="ProtNLM"/>
    </source>
</evidence>
<organism evidence="1 2">
    <name type="scientific">Botryotinia fuckeliana (strain T4)</name>
    <name type="common">Noble rot fungus</name>
    <name type="synonym">Botrytis cinerea</name>
    <dbReference type="NCBI Taxonomy" id="999810"/>
    <lineage>
        <taxon>Eukaryota</taxon>
        <taxon>Fungi</taxon>
        <taxon>Dikarya</taxon>
        <taxon>Ascomycota</taxon>
        <taxon>Pezizomycotina</taxon>
        <taxon>Leotiomycetes</taxon>
        <taxon>Helotiales</taxon>
        <taxon>Sclerotiniaceae</taxon>
        <taxon>Botrytis</taxon>
    </lineage>
</organism>
<dbReference type="EMBL" id="FQ790321">
    <property type="protein sequence ID" value="CCD49732.1"/>
    <property type="molecule type" value="Genomic_DNA"/>
</dbReference>
<accession>G2YD84</accession>